<evidence type="ECO:0000256" key="1">
    <source>
        <dbReference type="SAM" id="SignalP"/>
    </source>
</evidence>
<feature type="chain" id="PRO_5039081857" evidence="1">
    <location>
        <begin position="25"/>
        <end position="127"/>
    </location>
</feature>
<dbReference type="RefSeq" id="WP_169588452.1">
    <property type="nucleotide sequence ID" value="NZ_VCQU01000005.1"/>
</dbReference>
<keyword evidence="1" id="KW-0732">Signal</keyword>
<evidence type="ECO:0000313" key="3">
    <source>
        <dbReference type="Proteomes" id="UP000535543"/>
    </source>
</evidence>
<sequence>MKSLTTTMIAAAGFAVIGAFVAPAAASADPIDLVGPLVNSTCSFAQIDAALHATAPDVAADLDQYPDRKAQLENFFSLPIAQRQSMIQMFLANNPDAAAQGEAAANGPQSADIKQKAQQIADTCHNY</sequence>
<keyword evidence="3" id="KW-1185">Reference proteome</keyword>
<protein>
    <submittedName>
        <fullName evidence="2">Hemophore-related protein</fullName>
    </submittedName>
</protein>
<dbReference type="AlphaFoldDB" id="A0A848KE30"/>
<comment type="caution">
    <text evidence="2">The sequence shown here is derived from an EMBL/GenBank/DDBJ whole genome shotgun (WGS) entry which is preliminary data.</text>
</comment>
<evidence type="ECO:0000313" key="2">
    <source>
        <dbReference type="EMBL" id="NMN96481.1"/>
    </source>
</evidence>
<gene>
    <name evidence="2" type="ORF">FGL95_15675</name>
</gene>
<organism evidence="2 3">
    <name type="scientific">Antrihabitans stalactiti</name>
    <dbReference type="NCBI Taxonomy" id="2584121"/>
    <lineage>
        <taxon>Bacteria</taxon>
        <taxon>Bacillati</taxon>
        <taxon>Actinomycetota</taxon>
        <taxon>Actinomycetes</taxon>
        <taxon>Mycobacteriales</taxon>
        <taxon>Nocardiaceae</taxon>
        <taxon>Antrihabitans</taxon>
    </lineage>
</organism>
<name>A0A848KE30_9NOCA</name>
<accession>A0A848KE30</accession>
<dbReference type="InterPro" id="IPR032407">
    <property type="entry name" value="MHB"/>
</dbReference>
<proteinExistence type="predicted"/>
<dbReference type="EMBL" id="VCQU01000005">
    <property type="protein sequence ID" value="NMN96481.1"/>
    <property type="molecule type" value="Genomic_DNA"/>
</dbReference>
<dbReference type="Proteomes" id="UP000535543">
    <property type="component" value="Unassembled WGS sequence"/>
</dbReference>
<dbReference type="GO" id="GO:0020037">
    <property type="term" value="F:heme binding"/>
    <property type="evidence" value="ECO:0007669"/>
    <property type="project" value="InterPro"/>
</dbReference>
<feature type="signal peptide" evidence="1">
    <location>
        <begin position="1"/>
        <end position="24"/>
    </location>
</feature>
<reference evidence="2 3" key="1">
    <citation type="submission" date="2019-05" db="EMBL/GenBank/DDBJ databases">
        <authorList>
            <person name="Lee S.D."/>
        </authorList>
    </citation>
    <scope>NUCLEOTIDE SEQUENCE [LARGE SCALE GENOMIC DNA]</scope>
    <source>
        <strain evidence="2 3">YC2-7</strain>
    </source>
</reference>
<dbReference type="NCBIfam" id="TIGR04529">
    <property type="entry name" value="MTB_hemophore"/>
    <property type="match status" value="1"/>
</dbReference>
<reference evidence="2 3" key="2">
    <citation type="submission" date="2020-06" db="EMBL/GenBank/DDBJ databases">
        <title>Antribacter stalactiti gen. nov., sp. nov., a new member of the family Nacardiaceae isolated from a cave.</title>
        <authorList>
            <person name="Kim I.S."/>
        </authorList>
    </citation>
    <scope>NUCLEOTIDE SEQUENCE [LARGE SCALE GENOMIC DNA]</scope>
    <source>
        <strain evidence="2 3">YC2-7</strain>
    </source>
</reference>